<keyword evidence="7" id="KW-0482">Metalloprotease</keyword>
<keyword evidence="1" id="KW-0645">Protease</keyword>
<evidence type="ECO:0000256" key="7">
    <source>
        <dbReference type="ARBA" id="ARBA00023049"/>
    </source>
</evidence>
<dbReference type="OrthoDB" id="1467367at2"/>
<dbReference type="GO" id="GO:0030288">
    <property type="term" value="C:outer membrane-bounded periplasmic space"/>
    <property type="evidence" value="ECO:0007669"/>
    <property type="project" value="InterPro"/>
</dbReference>
<dbReference type="eggNOG" id="COG3770">
    <property type="taxonomic scope" value="Bacteria"/>
</dbReference>
<dbReference type="RefSeq" id="WP_006934079.1">
    <property type="nucleotide sequence ID" value="NZ_AAUW01000006.1"/>
</dbReference>
<keyword evidence="6" id="KW-0862">Zinc</keyword>
<evidence type="ECO:0000256" key="6">
    <source>
        <dbReference type="ARBA" id="ARBA00022833"/>
    </source>
</evidence>
<keyword evidence="8" id="KW-0812">Transmembrane</keyword>
<evidence type="ECO:0000256" key="4">
    <source>
        <dbReference type="ARBA" id="ARBA00022764"/>
    </source>
</evidence>
<dbReference type="GO" id="GO:0004252">
    <property type="term" value="F:serine-type endopeptidase activity"/>
    <property type="evidence" value="ECO:0007669"/>
    <property type="project" value="InterPro"/>
</dbReference>
<dbReference type="GeneID" id="68846314"/>
<reference evidence="9 10" key="1">
    <citation type="submission" date="2006-05" db="EMBL/GenBank/DDBJ databases">
        <authorList>
            <person name="King G."/>
            <person name="Ferriera S."/>
            <person name="Johnson J."/>
            <person name="Kravitz S."/>
            <person name="Beeson K."/>
            <person name="Sutton G."/>
            <person name="Rogers Y.-H."/>
            <person name="Friedman R."/>
            <person name="Frazier M."/>
            <person name="Venter J.C."/>
        </authorList>
    </citation>
    <scope>NUCLEOTIDE SEQUENCE [LARGE SCALE GENOMIC DNA]</scope>
    <source>
        <strain evidence="10">ATCC 25650 / DSM 13394 / JCM 20685 / NBRC 16684 / NCIMB 2208 / IAM 12614 / B1</strain>
    </source>
</reference>
<name>A0NS35_ROSAI</name>
<sequence>MAGAWRRPDTQTGARGFDVRAGRTGKRTGWILSVSGVMAFAAALQVSCLVASATPVPSAKPADPASEAYSPTLEIVAGVPVPAKKRDVPEGYVANKPKLVLYGDQPARDYFGAANGPANLKARSIGSYAKGCLAGGAELPTDGPTWQAMRLSRNRNWGHPVLIDYLKDLANDTPKVGWNGLLVGDIAQPRGGPMTSGHASHQIGLDADIWLTEMPNRRLTAQEREDISAISMLIGPMDVKGADRRVDPGKWSDKHARLIRRAASDQRVARIFVSPTIKKALCDFQKGGDRSWLRKVRPWWGHHYHFHVRLSCPKGSAGCENQNPPPPGDGCGADLAYWLSDEPWVPKNPPKPGEPPKVVKKRPMALAALPNDCRNVLTAN</sequence>
<dbReference type="InterPro" id="IPR009045">
    <property type="entry name" value="Zn_M74/Hedgehog-like"/>
</dbReference>
<keyword evidence="5" id="KW-0378">Hydrolase</keyword>
<evidence type="ECO:0000256" key="5">
    <source>
        <dbReference type="ARBA" id="ARBA00022801"/>
    </source>
</evidence>
<evidence type="ECO:0000256" key="3">
    <source>
        <dbReference type="ARBA" id="ARBA00022729"/>
    </source>
</evidence>
<keyword evidence="8" id="KW-0472">Membrane</keyword>
<evidence type="ECO:0000313" key="9">
    <source>
        <dbReference type="EMBL" id="EAV44364.1"/>
    </source>
</evidence>
<protein>
    <submittedName>
        <fullName evidence="9">Penicillin-insensitive murein endopeptidase</fullName>
    </submittedName>
</protein>
<dbReference type="NCBIfam" id="NF006947">
    <property type="entry name" value="PRK09429.1"/>
    <property type="match status" value="1"/>
</dbReference>
<keyword evidence="2" id="KW-0479">Metal-binding</keyword>
<gene>
    <name evidence="9" type="primary">mepA</name>
    <name evidence="9" type="ORF">SIAM614_04360</name>
</gene>
<dbReference type="GO" id="GO:0008237">
    <property type="term" value="F:metallopeptidase activity"/>
    <property type="evidence" value="ECO:0007669"/>
    <property type="project" value="UniProtKB-KW"/>
</dbReference>
<keyword evidence="3" id="KW-0732">Signal</keyword>
<evidence type="ECO:0000256" key="2">
    <source>
        <dbReference type="ARBA" id="ARBA00022723"/>
    </source>
</evidence>
<accession>A0NS35</accession>
<dbReference type="Gene3D" id="3.30.1380.10">
    <property type="match status" value="1"/>
</dbReference>
<keyword evidence="4" id="KW-0574">Periplasm</keyword>
<evidence type="ECO:0000313" key="10">
    <source>
        <dbReference type="Proteomes" id="UP000004848"/>
    </source>
</evidence>
<dbReference type="InterPro" id="IPR005073">
    <property type="entry name" value="Peptidase_M74"/>
</dbReference>
<dbReference type="GO" id="GO:0006508">
    <property type="term" value="P:proteolysis"/>
    <property type="evidence" value="ECO:0007669"/>
    <property type="project" value="UniProtKB-KW"/>
</dbReference>
<dbReference type="AlphaFoldDB" id="A0NS35"/>
<organism evidence="9 10">
    <name type="scientific">Roseibium aggregatum (strain ATCC 25650 / DSM 13394 / JCM 20685 / NBRC 16684 / NCIMB 2208 / IAM 12614 / B1)</name>
    <name type="common">Stappia aggregata</name>
    <dbReference type="NCBI Taxonomy" id="384765"/>
    <lineage>
        <taxon>Bacteria</taxon>
        <taxon>Pseudomonadati</taxon>
        <taxon>Pseudomonadota</taxon>
        <taxon>Alphaproteobacteria</taxon>
        <taxon>Hyphomicrobiales</taxon>
        <taxon>Stappiaceae</taxon>
        <taxon>Roseibium</taxon>
    </lineage>
</organism>
<evidence type="ECO:0000256" key="8">
    <source>
        <dbReference type="SAM" id="Phobius"/>
    </source>
</evidence>
<comment type="caution">
    <text evidence="9">The sequence shown here is derived from an EMBL/GenBank/DDBJ whole genome shotgun (WGS) entry which is preliminary data.</text>
</comment>
<proteinExistence type="predicted"/>
<keyword evidence="8" id="KW-1133">Transmembrane helix</keyword>
<dbReference type="SUPFAM" id="SSF55166">
    <property type="entry name" value="Hedgehog/DD-peptidase"/>
    <property type="match status" value="1"/>
</dbReference>
<dbReference type="Proteomes" id="UP000004848">
    <property type="component" value="Unassembled WGS sequence"/>
</dbReference>
<evidence type="ECO:0000256" key="1">
    <source>
        <dbReference type="ARBA" id="ARBA00022670"/>
    </source>
</evidence>
<dbReference type="Pfam" id="PF03411">
    <property type="entry name" value="Peptidase_M74"/>
    <property type="match status" value="1"/>
</dbReference>
<dbReference type="GO" id="GO:0046872">
    <property type="term" value="F:metal ion binding"/>
    <property type="evidence" value="ECO:0007669"/>
    <property type="project" value="UniProtKB-KW"/>
</dbReference>
<feature type="transmembrane region" description="Helical" evidence="8">
    <location>
        <begin position="30"/>
        <end position="53"/>
    </location>
</feature>
<dbReference type="EMBL" id="AAUW01000006">
    <property type="protein sequence ID" value="EAV44364.1"/>
    <property type="molecule type" value="Genomic_DNA"/>
</dbReference>